<keyword evidence="3 5" id="KW-0479">Metal-binding</keyword>
<keyword evidence="2 5" id="KW-0540">Nuclease</keyword>
<dbReference type="InterPro" id="IPR022907">
    <property type="entry name" value="VapC_family"/>
</dbReference>
<name>A0ABM8E947_9HYPH</name>
<dbReference type="EC" id="3.1.-.-" evidence="5"/>
<keyword evidence="8" id="KW-1185">Reference proteome</keyword>
<keyword evidence="4 5" id="KW-0378">Hydrolase</keyword>
<dbReference type="InterPro" id="IPR029060">
    <property type="entry name" value="PIN-like_dom_sf"/>
</dbReference>
<dbReference type="CDD" id="cd09871">
    <property type="entry name" value="PIN_MtVapC28-VapC30-like"/>
    <property type="match status" value="1"/>
</dbReference>
<proteinExistence type="inferred from homology"/>
<dbReference type="EMBL" id="AP027142">
    <property type="protein sequence ID" value="BDV34480.1"/>
    <property type="molecule type" value="Genomic_DNA"/>
</dbReference>
<gene>
    <name evidence="5" type="primary">vapC</name>
    <name evidence="7" type="ORF">SS37A_20090</name>
</gene>
<dbReference type="InterPro" id="IPR002716">
    <property type="entry name" value="PIN_dom"/>
</dbReference>
<evidence type="ECO:0000313" key="8">
    <source>
        <dbReference type="Proteomes" id="UP001317629"/>
    </source>
</evidence>
<dbReference type="SUPFAM" id="SSF88723">
    <property type="entry name" value="PIN domain-like"/>
    <property type="match status" value="1"/>
</dbReference>
<evidence type="ECO:0000256" key="3">
    <source>
        <dbReference type="ARBA" id="ARBA00022723"/>
    </source>
</evidence>
<keyword evidence="5" id="KW-0800">Toxin</keyword>
<comment type="cofactor">
    <cofactor evidence="5">
        <name>Mg(2+)</name>
        <dbReference type="ChEBI" id="CHEBI:18420"/>
    </cofactor>
</comment>
<dbReference type="Gene3D" id="3.40.50.1010">
    <property type="entry name" value="5'-nuclease"/>
    <property type="match status" value="1"/>
</dbReference>
<dbReference type="Pfam" id="PF01850">
    <property type="entry name" value="PIN"/>
    <property type="match status" value="1"/>
</dbReference>
<keyword evidence="5" id="KW-0460">Magnesium</keyword>
<evidence type="ECO:0000256" key="5">
    <source>
        <dbReference type="HAMAP-Rule" id="MF_00265"/>
    </source>
</evidence>
<organism evidence="7 8">
    <name type="scientific">Methylocystis iwaonis</name>
    <dbReference type="NCBI Taxonomy" id="2885079"/>
    <lineage>
        <taxon>Bacteria</taxon>
        <taxon>Pseudomonadati</taxon>
        <taxon>Pseudomonadota</taxon>
        <taxon>Alphaproteobacteria</taxon>
        <taxon>Hyphomicrobiales</taxon>
        <taxon>Methylocystaceae</taxon>
        <taxon>Methylocystis</taxon>
    </lineage>
</organism>
<comment type="similarity">
    <text evidence="5">Belongs to the PINc/VapC protein family.</text>
</comment>
<evidence type="ECO:0000256" key="1">
    <source>
        <dbReference type="ARBA" id="ARBA00022649"/>
    </source>
</evidence>
<dbReference type="HAMAP" id="MF_00265">
    <property type="entry name" value="VapC_Nob1"/>
    <property type="match status" value="1"/>
</dbReference>
<feature type="binding site" evidence="5">
    <location>
        <position position="5"/>
    </location>
    <ligand>
        <name>Mg(2+)</name>
        <dbReference type="ChEBI" id="CHEBI:18420"/>
    </ligand>
</feature>
<dbReference type="RefSeq" id="WP_350356484.1">
    <property type="nucleotide sequence ID" value="NZ_AP027142.1"/>
</dbReference>
<keyword evidence="1 5" id="KW-1277">Toxin-antitoxin system</keyword>
<protein>
    <recommendedName>
        <fullName evidence="5">Ribonuclease VapC</fullName>
        <shortName evidence="5">RNase VapC</shortName>
        <ecNumber evidence="5">3.1.-.-</ecNumber>
    </recommendedName>
    <alternativeName>
        <fullName evidence="5">Toxin VapC</fullName>
    </alternativeName>
</protein>
<evidence type="ECO:0000313" key="7">
    <source>
        <dbReference type="EMBL" id="BDV34480.1"/>
    </source>
</evidence>
<comment type="function">
    <text evidence="5">Toxic component of a toxin-antitoxin (TA) system. An RNase.</text>
</comment>
<evidence type="ECO:0000259" key="6">
    <source>
        <dbReference type="Pfam" id="PF01850"/>
    </source>
</evidence>
<accession>A0ABM8E947</accession>
<dbReference type="Proteomes" id="UP001317629">
    <property type="component" value="Chromosome"/>
</dbReference>
<evidence type="ECO:0000256" key="2">
    <source>
        <dbReference type="ARBA" id="ARBA00022722"/>
    </source>
</evidence>
<feature type="domain" description="PIN" evidence="6">
    <location>
        <begin position="2"/>
        <end position="139"/>
    </location>
</feature>
<reference evidence="7 8" key="1">
    <citation type="journal article" date="2023" name="Int. J. Syst. Evol. Microbiol.">
        <title>Methylocystis iwaonis sp. nov., a type II methane-oxidizing bacterium from surface soil of a rice paddy field in Japan, and emended description of the genus Methylocystis (ex Whittenbury et al. 1970) Bowman et al. 1993.</title>
        <authorList>
            <person name="Kaise H."/>
            <person name="Sawadogo J.B."/>
            <person name="Alam M.S."/>
            <person name="Ueno C."/>
            <person name="Dianou D."/>
            <person name="Shinjo R."/>
            <person name="Asakawa S."/>
        </authorList>
    </citation>
    <scope>NUCLEOTIDE SEQUENCE [LARGE SCALE GENOMIC DNA]</scope>
    <source>
        <strain evidence="7 8">SS37A-Re</strain>
    </source>
</reference>
<evidence type="ECO:0000256" key="4">
    <source>
        <dbReference type="ARBA" id="ARBA00022801"/>
    </source>
</evidence>
<feature type="binding site" evidence="5">
    <location>
        <position position="114"/>
    </location>
    <ligand>
        <name>Mg(2+)</name>
        <dbReference type="ChEBI" id="CHEBI:18420"/>
    </ligand>
</feature>
<sequence>MIFLDASAVIAILNREPDSERLITAIEEARGQLNISPISTFESVLGLAPARIGAPARRSTAENLRLATASVREFIRANDIREISISSEIGQGAILAAATYGKAVGHPADLNFGDCFAYSCAKALGATLLYKGDDFTKTDLGG</sequence>